<feature type="transmembrane region" description="Helical" evidence="1">
    <location>
        <begin position="258"/>
        <end position="278"/>
    </location>
</feature>
<dbReference type="SMART" id="SM00052">
    <property type="entry name" value="EAL"/>
    <property type="match status" value="1"/>
</dbReference>
<dbReference type="PANTHER" id="PTHR33121:SF70">
    <property type="entry name" value="SIGNALING PROTEIN YKOW"/>
    <property type="match status" value="1"/>
</dbReference>
<evidence type="ECO:0000259" key="2">
    <source>
        <dbReference type="PROSITE" id="PS50883"/>
    </source>
</evidence>
<accession>A0A0S4QWH0</accession>
<dbReference type="PROSITE" id="PS50883">
    <property type="entry name" value="EAL"/>
    <property type="match status" value="1"/>
</dbReference>
<keyword evidence="1" id="KW-0472">Membrane</keyword>
<dbReference type="InterPro" id="IPR050706">
    <property type="entry name" value="Cyclic-di-GMP_PDE-like"/>
</dbReference>
<dbReference type="InterPro" id="IPR043128">
    <property type="entry name" value="Rev_trsase/Diguanyl_cyclase"/>
</dbReference>
<evidence type="ECO:0000259" key="3">
    <source>
        <dbReference type="PROSITE" id="PS50887"/>
    </source>
</evidence>
<feature type="transmembrane region" description="Helical" evidence="1">
    <location>
        <begin position="66"/>
        <end position="84"/>
    </location>
</feature>
<keyword evidence="5" id="KW-1185">Reference proteome</keyword>
<dbReference type="EMBL" id="FAOZ01000022">
    <property type="protein sequence ID" value="CUU58790.1"/>
    <property type="molecule type" value="Genomic_DNA"/>
</dbReference>
<dbReference type="InterPro" id="IPR001633">
    <property type="entry name" value="EAL_dom"/>
</dbReference>
<dbReference type="PROSITE" id="PS50887">
    <property type="entry name" value="GGDEF"/>
    <property type="match status" value="1"/>
</dbReference>
<reference evidence="5" key="1">
    <citation type="submission" date="2015-11" db="EMBL/GenBank/DDBJ databases">
        <authorList>
            <person name="Varghese N."/>
        </authorList>
    </citation>
    <scope>NUCLEOTIDE SEQUENCE [LARGE SCALE GENOMIC DNA]</scope>
    <source>
        <strain evidence="5">DSM 45899</strain>
    </source>
</reference>
<dbReference type="InterPro" id="IPR035919">
    <property type="entry name" value="EAL_sf"/>
</dbReference>
<keyword evidence="1" id="KW-1133">Transmembrane helix</keyword>
<dbReference type="SUPFAM" id="SSF141868">
    <property type="entry name" value="EAL domain-like"/>
    <property type="match status" value="1"/>
</dbReference>
<dbReference type="InterPro" id="IPR000160">
    <property type="entry name" value="GGDEF_dom"/>
</dbReference>
<feature type="transmembrane region" description="Helical" evidence="1">
    <location>
        <begin position="166"/>
        <end position="187"/>
    </location>
</feature>
<dbReference type="InterPro" id="IPR029787">
    <property type="entry name" value="Nucleotide_cyclase"/>
</dbReference>
<evidence type="ECO:0000256" key="1">
    <source>
        <dbReference type="SAM" id="Phobius"/>
    </source>
</evidence>
<protein>
    <submittedName>
        <fullName evidence="4">Diguanylate cyclase (GGDEF) domain-containing protein</fullName>
    </submittedName>
</protein>
<feature type="transmembrane region" description="Helical" evidence="1">
    <location>
        <begin position="96"/>
        <end position="117"/>
    </location>
</feature>
<dbReference type="SUPFAM" id="SSF55073">
    <property type="entry name" value="Nucleotide cyclase"/>
    <property type="match status" value="1"/>
</dbReference>
<dbReference type="Proteomes" id="UP000198802">
    <property type="component" value="Unassembled WGS sequence"/>
</dbReference>
<feature type="transmembrane region" description="Helical" evidence="1">
    <location>
        <begin position="137"/>
        <end position="154"/>
    </location>
</feature>
<feature type="transmembrane region" description="Helical" evidence="1">
    <location>
        <begin position="199"/>
        <end position="222"/>
    </location>
</feature>
<feature type="domain" description="EAL" evidence="2">
    <location>
        <begin position="522"/>
        <end position="780"/>
    </location>
</feature>
<dbReference type="NCBIfam" id="TIGR00254">
    <property type="entry name" value="GGDEF"/>
    <property type="match status" value="1"/>
</dbReference>
<evidence type="ECO:0000313" key="5">
    <source>
        <dbReference type="Proteomes" id="UP000198802"/>
    </source>
</evidence>
<dbReference type="Pfam" id="PF00563">
    <property type="entry name" value="EAL"/>
    <property type="match status" value="1"/>
</dbReference>
<evidence type="ECO:0000313" key="4">
    <source>
        <dbReference type="EMBL" id="CUU58790.1"/>
    </source>
</evidence>
<dbReference type="Pfam" id="PF00990">
    <property type="entry name" value="GGDEF"/>
    <property type="match status" value="1"/>
</dbReference>
<feature type="transmembrane region" description="Helical" evidence="1">
    <location>
        <begin position="229"/>
        <end position="252"/>
    </location>
</feature>
<keyword evidence="1" id="KW-0812">Transmembrane</keyword>
<gene>
    <name evidence="4" type="ORF">Ga0074812_12233</name>
</gene>
<dbReference type="CDD" id="cd01948">
    <property type="entry name" value="EAL"/>
    <property type="match status" value="1"/>
</dbReference>
<organism evidence="4 5">
    <name type="scientific">Parafrankia irregularis</name>
    <dbReference type="NCBI Taxonomy" id="795642"/>
    <lineage>
        <taxon>Bacteria</taxon>
        <taxon>Bacillati</taxon>
        <taxon>Actinomycetota</taxon>
        <taxon>Actinomycetes</taxon>
        <taxon>Frankiales</taxon>
        <taxon>Frankiaceae</taxon>
        <taxon>Parafrankia</taxon>
    </lineage>
</organism>
<dbReference type="Gene3D" id="3.20.20.450">
    <property type="entry name" value="EAL domain"/>
    <property type="match status" value="1"/>
</dbReference>
<dbReference type="GO" id="GO:0071111">
    <property type="term" value="F:cyclic-guanylate-specific phosphodiesterase activity"/>
    <property type="evidence" value="ECO:0007669"/>
    <property type="project" value="InterPro"/>
</dbReference>
<feature type="transmembrane region" description="Helical" evidence="1">
    <location>
        <begin position="290"/>
        <end position="311"/>
    </location>
</feature>
<dbReference type="PANTHER" id="PTHR33121">
    <property type="entry name" value="CYCLIC DI-GMP PHOSPHODIESTERASE PDEF"/>
    <property type="match status" value="1"/>
</dbReference>
<sequence>MQQNLAYVQASHQPCRLRRSGEWRLNISPPAPRRFRVIRLAQLSLLLAAGLYAVLTLAGASSDEPAVLALRTSIIVVSGLLCILRAVLLRGARAPWALFGAGIISYGLAGAYFSLVVEEPTGGAGSGENSIVSAADIGWLLFYPACYVAVILLLRQRILRFHPSVWLDALVGVLGVAALCSGITPWISEADPGDTATIVFGLIYPLADLLLLLLVVTAFGLMDWRPGQVWWLLGTGLGGFALADSYVLYLIANGQYTQGGLLDIVWVLSLLTPAFAAWQRQPWRRPARMSGWSVITVPLVLSVVAIALLVLGSTVHLPLVTVILAATTVLAALARAAMTFIEVQQLAESRALAHTDDLTGLTNRRGFLERLSQMEMNSGQGDSSALLLLDLDRFKEINDSFGHHLGDALLIEVGARISGALRPGDLQARLGGDEFAVLLEDADADAARLVAERVLQALSGPFEVGGMTLHVGASIGAALYPEHALDAQTLLQRADVAMYGAKAGRTGVGYYRPGAEVDTLLRLDMIESLRAALGTGQIEVHYQVKVDLGSGSPHGVEALVRWRHPTRGLLAPDAFVPLAEQAGLMRKLTIEVLELALAQCRRWRDGGVDMTVAVNLAASDLLDRAFPEQVRGLLQQYGLPPSALEVEITETTLMRDLVRSAAVLDELRELGVKIAVDDYGTGYSSLAYLQELPVDILKLDKSFVTRLEDGSERRRQKAEAIVRSTIGLAHALGLRIVVEGVDSASVLAKLRSYGCDLAQGYFLGRPRPATELTATLSALGHQDCAQHLTPTPAPAPAPTPMGPLRC</sequence>
<feature type="transmembrane region" description="Helical" evidence="1">
    <location>
        <begin position="40"/>
        <end position="60"/>
    </location>
</feature>
<name>A0A0S4QWH0_9ACTN</name>
<feature type="domain" description="GGDEF" evidence="3">
    <location>
        <begin position="382"/>
        <end position="513"/>
    </location>
</feature>
<dbReference type="Gene3D" id="3.30.70.270">
    <property type="match status" value="1"/>
</dbReference>
<dbReference type="AlphaFoldDB" id="A0A0S4QWH0"/>
<dbReference type="SMART" id="SM00267">
    <property type="entry name" value="GGDEF"/>
    <property type="match status" value="1"/>
</dbReference>
<proteinExistence type="predicted"/>
<dbReference type="CDD" id="cd01949">
    <property type="entry name" value="GGDEF"/>
    <property type="match status" value="1"/>
</dbReference>